<dbReference type="Gene3D" id="3.40.50.720">
    <property type="entry name" value="NAD(P)-binding Rossmann-like Domain"/>
    <property type="match status" value="1"/>
</dbReference>
<dbReference type="InterPro" id="IPR036291">
    <property type="entry name" value="NAD(P)-bd_dom_sf"/>
</dbReference>
<dbReference type="AlphaFoldDB" id="A0A376RCB4"/>
<reference evidence="3 4" key="1">
    <citation type="submission" date="2018-06" db="EMBL/GenBank/DDBJ databases">
        <authorList>
            <consortium name="Pathogen Informatics"/>
            <person name="Doyle S."/>
        </authorList>
    </citation>
    <scope>NUCLEOTIDE SEQUENCE [LARGE SCALE GENOMIC DNA]</scope>
    <source>
        <strain evidence="3 4">NCTC10865</strain>
    </source>
</reference>
<accession>A0A376RCB4</accession>
<dbReference type="InterPro" id="IPR013149">
    <property type="entry name" value="ADH-like_C"/>
</dbReference>
<evidence type="ECO:0000259" key="2">
    <source>
        <dbReference type="Pfam" id="PF00107"/>
    </source>
</evidence>
<keyword evidence="1 3" id="KW-0560">Oxidoreductase</keyword>
<sequence length="75" mass="8353">MAAAVAKHVGARNVVITDVNEYRLELARKMGITRAVNVAKENLNDVMAELGMTEGLMSVWKCPVRRQRFVPCLIP</sequence>
<evidence type="ECO:0000256" key="1">
    <source>
        <dbReference type="ARBA" id="ARBA00023002"/>
    </source>
</evidence>
<gene>
    <name evidence="3" type="primary">tdh_2</name>
    <name evidence="3" type="ORF">NCTC10865_00225</name>
</gene>
<dbReference type="Proteomes" id="UP000254159">
    <property type="component" value="Unassembled WGS sequence"/>
</dbReference>
<dbReference type="GO" id="GO:0008743">
    <property type="term" value="F:L-threonine 3-dehydrogenase activity"/>
    <property type="evidence" value="ECO:0007669"/>
    <property type="project" value="UniProtKB-EC"/>
</dbReference>
<feature type="domain" description="Alcohol dehydrogenase-like C-terminal" evidence="2">
    <location>
        <begin position="1"/>
        <end position="62"/>
    </location>
</feature>
<dbReference type="PANTHER" id="PTHR43401:SF2">
    <property type="entry name" value="L-THREONINE 3-DEHYDROGENASE"/>
    <property type="match status" value="1"/>
</dbReference>
<evidence type="ECO:0000313" key="4">
    <source>
        <dbReference type="Proteomes" id="UP000254159"/>
    </source>
</evidence>
<proteinExistence type="predicted"/>
<dbReference type="SUPFAM" id="SSF51735">
    <property type="entry name" value="NAD(P)-binding Rossmann-fold domains"/>
    <property type="match status" value="1"/>
</dbReference>
<organism evidence="3 4">
    <name type="scientific">Escherichia coli</name>
    <dbReference type="NCBI Taxonomy" id="562"/>
    <lineage>
        <taxon>Bacteria</taxon>
        <taxon>Pseudomonadati</taxon>
        <taxon>Pseudomonadota</taxon>
        <taxon>Gammaproteobacteria</taxon>
        <taxon>Enterobacterales</taxon>
        <taxon>Enterobacteriaceae</taxon>
        <taxon>Escherichia</taxon>
    </lineage>
</organism>
<dbReference type="EC" id="1.1.1.103" evidence="3"/>
<dbReference type="Pfam" id="PF00107">
    <property type="entry name" value="ADH_zinc_N"/>
    <property type="match status" value="1"/>
</dbReference>
<dbReference type="PANTHER" id="PTHR43401">
    <property type="entry name" value="L-THREONINE 3-DEHYDROGENASE"/>
    <property type="match status" value="1"/>
</dbReference>
<dbReference type="EMBL" id="UGCD01000002">
    <property type="protein sequence ID" value="STI15025.1"/>
    <property type="molecule type" value="Genomic_DNA"/>
</dbReference>
<dbReference type="InterPro" id="IPR050129">
    <property type="entry name" value="Zn_alcohol_dh"/>
</dbReference>
<name>A0A376RCB4_ECOLX</name>
<protein>
    <submittedName>
        <fullName evidence="3">Threonine 3-dehydrogenase NAD(P)-binding protein</fullName>
        <ecNumber evidence="3">1.1.1.103</ecNumber>
    </submittedName>
</protein>
<evidence type="ECO:0000313" key="3">
    <source>
        <dbReference type="EMBL" id="STI15025.1"/>
    </source>
</evidence>